<dbReference type="RefSeq" id="WP_104847450.1">
    <property type="nucleotide sequence ID" value="NZ_PKOZ01000001.1"/>
</dbReference>
<proteinExistence type="predicted"/>
<dbReference type="Proteomes" id="UP000239663">
    <property type="component" value="Unassembled WGS sequence"/>
</dbReference>
<dbReference type="AlphaFoldDB" id="A0A2S7N2X3"/>
<reference evidence="2 3" key="1">
    <citation type="submission" date="2017-12" db="EMBL/GenBank/DDBJ databases">
        <title>Taxonomic description and draft genome of Pradoshia cofamensis Gen. nov., sp. nov., a thermotolerant bacillale isolated from anterior gut of earthworm Eisenia fetida.</title>
        <authorList>
            <person name="Saha T."/>
            <person name="Chakraborty R."/>
        </authorList>
    </citation>
    <scope>NUCLEOTIDE SEQUENCE [LARGE SCALE GENOMIC DNA]</scope>
    <source>
        <strain evidence="2 3">EAG3</strain>
    </source>
</reference>
<dbReference type="PANTHER" id="PTHR40082">
    <property type="entry name" value="BLR5956 PROTEIN"/>
    <property type="match status" value="1"/>
</dbReference>
<dbReference type="InterPro" id="IPR003754">
    <property type="entry name" value="4pyrrol_synth_uPrphyn_synth"/>
</dbReference>
<evidence type="ECO:0000313" key="3">
    <source>
        <dbReference type="Proteomes" id="UP000239663"/>
    </source>
</evidence>
<dbReference type="GO" id="GO:0006780">
    <property type="term" value="P:uroporphyrinogen III biosynthetic process"/>
    <property type="evidence" value="ECO:0007669"/>
    <property type="project" value="InterPro"/>
</dbReference>
<name>A0A2S7N2X3_9BACI</name>
<dbReference type="EMBL" id="PKOZ01000001">
    <property type="protein sequence ID" value="PQD96348.1"/>
    <property type="molecule type" value="Genomic_DNA"/>
</dbReference>
<keyword evidence="3" id="KW-1185">Reference proteome</keyword>
<dbReference type="OrthoDB" id="9815856at2"/>
<dbReference type="PANTHER" id="PTHR40082:SF1">
    <property type="entry name" value="BLR5956 PROTEIN"/>
    <property type="match status" value="1"/>
</dbReference>
<dbReference type="Pfam" id="PF02602">
    <property type="entry name" value="HEM4"/>
    <property type="match status" value="1"/>
</dbReference>
<dbReference type="Gene3D" id="3.40.50.10090">
    <property type="match status" value="2"/>
</dbReference>
<dbReference type="SUPFAM" id="SSF69618">
    <property type="entry name" value="HemD-like"/>
    <property type="match status" value="1"/>
</dbReference>
<dbReference type="CDD" id="cd06578">
    <property type="entry name" value="HemD"/>
    <property type="match status" value="1"/>
</dbReference>
<organism evidence="2 3">
    <name type="scientific">Pradoshia eiseniae</name>
    <dbReference type="NCBI Taxonomy" id="2064768"/>
    <lineage>
        <taxon>Bacteria</taxon>
        <taxon>Bacillati</taxon>
        <taxon>Bacillota</taxon>
        <taxon>Bacilli</taxon>
        <taxon>Bacillales</taxon>
        <taxon>Bacillaceae</taxon>
        <taxon>Pradoshia</taxon>
    </lineage>
</organism>
<sequence length="264" mass="29672">MAQTMFLKGKRVLVTREESQAQLLCAMISEHGGVPVLVPLLSFQRPSSEDWKDASWKARRLHLFDWLVFTSKNGVQYFMELAKETGIPLDQLPKIAAIGKKTELELGKLSLQASFIPKTYVAEAFLPEFLEVVHKDEAVLIVKGDLARDYIYKGLCAQHIKAEEAVVYSNKPPAGAVEHLISTLKEQAIDLFLFTSPSAVEAFMRIVCESGLKEKTEGKIIVTIGPVTKERAERLGLSVDVSPEQYTIEHMLKEIDLYYQNKEC</sequence>
<dbReference type="GO" id="GO:0004852">
    <property type="term" value="F:uroporphyrinogen-III synthase activity"/>
    <property type="evidence" value="ECO:0007669"/>
    <property type="project" value="InterPro"/>
</dbReference>
<dbReference type="InterPro" id="IPR039793">
    <property type="entry name" value="UROS/Hem4"/>
</dbReference>
<accession>A0A2S7N2X3</accession>
<evidence type="ECO:0000313" key="2">
    <source>
        <dbReference type="EMBL" id="PQD96348.1"/>
    </source>
</evidence>
<feature type="domain" description="Tetrapyrrole biosynthesis uroporphyrinogen III synthase" evidence="1">
    <location>
        <begin position="27"/>
        <end position="252"/>
    </location>
</feature>
<evidence type="ECO:0000259" key="1">
    <source>
        <dbReference type="Pfam" id="PF02602"/>
    </source>
</evidence>
<dbReference type="InterPro" id="IPR036108">
    <property type="entry name" value="4pyrrol_syn_uPrphyn_synt_sf"/>
</dbReference>
<protein>
    <submittedName>
        <fullName evidence="2">Uroporphyrinogen-III synthase</fullName>
    </submittedName>
</protein>
<gene>
    <name evidence="2" type="ORF">CYL18_00150</name>
</gene>
<comment type="caution">
    <text evidence="2">The sequence shown here is derived from an EMBL/GenBank/DDBJ whole genome shotgun (WGS) entry which is preliminary data.</text>
</comment>